<dbReference type="Proteomes" id="UP000500930">
    <property type="component" value="Chromosome"/>
</dbReference>
<organism evidence="1 2">
    <name type="scientific">Anaplasma platys</name>
    <dbReference type="NCBI Taxonomy" id="949"/>
    <lineage>
        <taxon>Bacteria</taxon>
        <taxon>Pseudomonadati</taxon>
        <taxon>Pseudomonadota</taxon>
        <taxon>Alphaproteobacteria</taxon>
        <taxon>Rickettsiales</taxon>
        <taxon>Anaplasmataceae</taxon>
        <taxon>Anaplasma</taxon>
    </lineage>
</organism>
<protein>
    <submittedName>
        <fullName evidence="1">Uncharacterized protein</fullName>
    </submittedName>
</protein>
<evidence type="ECO:0000313" key="2">
    <source>
        <dbReference type="Proteomes" id="UP000500930"/>
    </source>
</evidence>
<reference evidence="1 2" key="1">
    <citation type="journal article" date="2020" name="Pathogens">
        <title>First Whole Genome Sequence of Anaplasma platys, an Obligate Intracellular Rickettsial Pathogen of Dogs.</title>
        <authorList>
            <person name="Llanes A."/>
            <person name="Rajeev S."/>
        </authorList>
    </citation>
    <scope>NUCLEOTIDE SEQUENCE [LARGE SCALE GENOMIC DNA]</scope>
    <source>
        <strain evidence="1 2">S3</strain>
    </source>
</reference>
<name>A0A858PYI1_9RICK</name>
<sequence length="224" mass="24689">MCSSMQSTVYRRCFAAVLTIFSIFSCNTAFAVGRFSLPDLKADLRFRLGLYREEELKSSALKGLLKKSGEDASVSVVKNPRSFLNNKGNYAALADVTYLLNARVLGNFGAAIGYLYKSGVTEQNPLDDIKNKVKSLSLPYVELSWEKGGILFIESMTFKSGAMMVIGGSEKGKGFPLFFSSGLSYRIGGMTSFYLGMQFPTHFPSFKKEGENNLKLVFGIEFAL</sequence>
<accession>A0A858PYI1</accession>
<dbReference type="RefSeq" id="WP_236822785.1">
    <property type="nucleotide sequence ID" value="NZ_CP046391.1"/>
</dbReference>
<evidence type="ECO:0000313" key="1">
    <source>
        <dbReference type="EMBL" id="QJC27627.1"/>
    </source>
</evidence>
<gene>
    <name evidence="1" type="ORF">ANPL_02830</name>
</gene>
<dbReference type="EMBL" id="CP046391">
    <property type="protein sequence ID" value="QJC27627.1"/>
    <property type="molecule type" value="Genomic_DNA"/>
</dbReference>
<keyword evidence="2" id="KW-1185">Reference proteome</keyword>
<dbReference type="KEGG" id="aplt:ANPL_02830"/>
<dbReference type="AlphaFoldDB" id="A0A858PYI1"/>
<proteinExistence type="predicted"/>